<dbReference type="InterPro" id="IPR003317">
    <property type="entry name" value="Cyt-d_oxidase_su2"/>
</dbReference>
<sequence>MFDLARIATTLTTWWWLLLSLLFLFFIALDGADLGAGVFALFSSDEQERGAIMASMAGMWDGNETWLVVAGGVLFGAFPLVYGSAFNYLMIPLMFALWGVISRAVAFEFHVHATGSKRFWGWAFAVGSFMAPFGAGVALGATLQGFPMKTGEAMAKGAPGLFVNSPIPHFTGTALTFLTPFSIFTGFGAVIAAGLAGGLYLSARFEKGDPINVKAQRWTTLFSYLALAAIVVTLVWSYAIFPWAAAKWTGPYWWVWAIWLLVVLFFAFKSMMNHSMQKDFAALLWGEGVVVLLWFAMWATMFPYIVPETWTIQAAANPANSIAVFTLFMTGFVPIMIMYNAYQIWVFRGRTTKMASYGGH</sequence>
<proteinExistence type="inferred from homology"/>
<keyword evidence="5 7" id="KW-1133">Transmembrane helix</keyword>
<gene>
    <name evidence="8" type="ORF">A6M23_16815</name>
    <name evidence="9" type="ORF">A6P07_13790</name>
</gene>
<evidence type="ECO:0000256" key="1">
    <source>
        <dbReference type="ARBA" id="ARBA00004651"/>
    </source>
</evidence>
<dbReference type="EMBL" id="LWSA01000192">
    <property type="protein sequence ID" value="OCX70663.1"/>
    <property type="molecule type" value="Genomic_DNA"/>
</dbReference>
<feature type="transmembrane region" description="Helical" evidence="7">
    <location>
        <begin position="14"/>
        <end position="42"/>
    </location>
</feature>
<evidence type="ECO:0000256" key="6">
    <source>
        <dbReference type="ARBA" id="ARBA00023136"/>
    </source>
</evidence>
<reference evidence="9 10" key="1">
    <citation type="journal article" date="2016" name="Int. J. Mol. Sci.">
        <title>Comparative genomics of the extreme acidophile Acidithiobacillus thiooxidans reveals intraspecific divergence and niche adaptation.</title>
        <authorList>
            <person name="Zhang X."/>
            <person name="Feng X."/>
            <person name="Tao J."/>
            <person name="Ma L."/>
            <person name="Xiao Y."/>
            <person name="Liang Y."/>
            <person name="Liu X."/>
            <person name="Yin H."/>
        </authorList>
    </citation>
    <scope>NUCLEOTIDE SEQUENCE [LARGE SCALE GENOMIC DNA]</scope>
    <source>
        <strain evidence="9 10">A02</strain>
        <strain evidence="8">DXS-W</strain>
    </source>
</reference>
<feature type="transmembrane region" description="Helical" evidence="7">
    <location>
        <begin position="181"/>
        <end position="201"/>
    </location>
</feature>
<accession>A0A1C2IWK6</accession>
<comment type="similarity">
    <text evidence="2">Belongs to the cytochrome ubiquinol oxidase subunit 2 family.</text>
</comment>
<feature type="transmembrane region" description="Helical" evidence="7">
    <location>
        <begin position="119"/>
        <end position="141"/>
    </location>
</feature>
<dbReference type="PANTHER" id="PTHR43141:SF4">
    <property type="entry name" value="CYTOCHROME BD2 SUBUNIT II"/>
    <property type="match status" value="1"/>
</dbReference>
<keyword evidence="6 7" id="KW-0472">Membrane</keyword>
<comment type="caution">
    <text evidence="9">The sequence shown here is derived from an EMBL/GenBank/DDBJ whole genome shotgun (WGS) entry which is preliminary data.</text>
</comment>
<keyword evidence="4 7" id="KW-0812">Transmembrane</keyword>
<dbReference type="OrthoDB" id="9776710at2"/>
<feature type="transmembrane region" description="Helical" evidence="7">
    <location>
        <begin position="251"/>
        <end position="268"/>
    </location>
</feature>
<evidence type="ECO:0000256" key="7">
    <source>
        <dbReference type="SAM" id="Phobius"/>
    </source>
</evidence>
<dbReference type="eggNOG" id="COG1294">
    <property type="taxonomic scope" value="Bacteria"/>
</dbReference>
<dbReference type="GO" id="GO:0070069">
    <property type="term" value="C:cytochrome complex"/>
    <property type="evidence" value="ECO:0007669"/>
    <property type="project" value="TreeGrafter"/>
</dbReference>
<evidence type="ECO:0000313" key="11">
    <source>
        <dbReference type="Proteomes" id="UP000095008"/>
    </source>
</evidence>
<dbReference type="EMBL" id="LWRY01000244">
    <property type="protein sequence ID" value="OCX68907.1"/>
    <property type="molecule type" value="Genomic_DNA"/>
</dbReference>
<protein>
    <submittedName>
        <fullName evidence="9">Cytochrome D ubiquinol oxidase subunit II</fullName>
    </submittedName>
</protein>
<keyword evidence="3" id="KW-1003">Cell membrane</keyword>
<evidence type="ECO:0000313" key="8">
    <source>
        <dbReference type="EMBL" id="OCX68907.1"/>
    </source>
</evidence>
<dbReference type="PANTHER" id="PTHR43141">
    <property type="entry name" value="CYTOCHROME BD2 SUBUNIT II"/>
    <property type="match status" value="1"/>
</dbReference>
<dbReference type="AlphaFoldDB" id="A0A1C2IWK6"/>
<evidence type="ECO:0000256" key="2">
    <source>
        <dbReference type="ARBA" id="ARBA00007543"/>
    </source>
</evidence>
<feature type="transmembrane region" description="Helical" evidence="7">
    <location>
        <begin position="88"/>
        <end position="107"/>
    </location>
</feature>
<comment type="subcellular location">
    <subcellularLocation>
        <location evidence="1">Cell membrane</location>
        <topology evidence="1">Multi-pass membrane protein</topology>
    </subcellularLocation>
</comment>
<dbReference type="GO" id="GO:0005886">
    <property type="term" value="C:plasma membrane"/>
    <property type="evidence" value="ECO:0007669"/>
    <property type="project" value="UniProtKB-SubCell"/>
</dbReference>
<dbReference type="GO" id="GO:0016682">
    <property type="term" value="F:oxidoreductase activity, acting on diphenols and related substances as donors, oxygen as acceptor"/>
    <property type="evidence" value="ECO:0007669"/>
    <property type="project" value="TreeGrafter"/>
</dbReference>
<evidence type="ECO:0000313" key="9">
    <source>
        <dbReference type="EMBL" id="OCX70663.1"/>
    </source>
</evidence>
<organism evidence="9 10">
    <name type="scientific">Acidithiobacillus thiooxidans</name>
    <name type="common">Thiobacillus thiooxidans</name>
    <dbReference type="NCBI Taxonomy" id="930"/>
    <lineage>
        <taxon>Bacteria</taxon>
        <taxon>Pseudomonadati</taxon>
        <taxon>Pseudomonadota</taxon>
        <taxon>Acidithiobacillia</taxon>
        <taxon>Acidithiobacillales</taxon>
        <taxon>Acidithiobacillaceae</taxon>
        <taxon>Acidithiobacillus</taxon>
    </lineage>
</organism>
<dbReference type="STRING" id="930.GCA_002079865_01878"/>
<feature type="transmembrane region" description="Helical" evidence="7">
    <location>
        <begin position="280"/>
        <end position="302"/>
    </location>
</feature>
<dbReference type="GO" id="GO:0019646">
    <property type="term" value="P:aerobic electron transport chain"/>
    <property type="evidence" value="ECO:0007669"/>
    <property type="project" value="TreeGrafter"/>
</dbReference>
<name>A0A1C2IWK6_ACITH</name>
<feature type="transmembrane region" description="Helical" evidence="7">
    <location>
        <begin position="221"/>
        <end position="245"/>
    </location>
</feature>
<dbReference type="GO" id="GO:0009055">
    <property type="term" value="F:electron transfer activity"/>
    <property type="evidence" value="ECO:0007669"/>
    <property type="project" value="TreeGrafter"/>
</dbReference>
<dbReference type="Proteomes" id="UP000094893">
    <property type="component" value="Unassembled WGS sequence"/>
</dbReference>
<dbReference type="RefSeq" id="WP_024894586.1">
    <property type="nucleotide sequence ID" value="NZ_LWRY01000244.1"/>
</dbReference>
<dbReference type="Pfam" id="PF02322">
    <property type="entry name" value="Cyt_bd_oxida_II"/>
    <property type="match status" value="1"/>
</dbReference>
<feature type="transmembrane region" description="Helical" evidence="7">
    <location>
        <begin position="322"/>
        <end position="342"/>
    </location>
</feature>
<dbReference type="Proteomes" id="UP000095008">
    <property type="component" value="Unassembled WGS sequence"/>
</dbReference>
<keyword evidence="11" id="KW-1185">Reference proteome</keyword>
<evidence type="ECO:0000313" key="10">
    <source>
        <dbReference type="Proteomes" id="UP000094893"/>
    </source>
</evidence>
<evidence type="ECO:0000256" key="3">
    <source>
        <dbReference type="ARBA" id="ARBA00022475"/>
    </source>
</evidence>
<evidence type="ECO:0000256" key="5">
    <source>
        <dbReference type="ARBA" id="ARBA00022989"/>
    </source>
</evidence>
<evidence type="ECO:0000256" key="4">
    <source>
        <dbReference type="ARBA" id="ARBA00022692"/>
    </source>
</evidence>